<dbReference type="AlphaFoldDB" id="A0A1F7GYJ0"/>
<organism evidence="1 2">
    <name type="scientific">Candidatus Roizmanbacteria bacterium RIFCSPHIGHO2_02_FULL_37_24</name>
    <dbReference type="NCBI Taxonomy" id="1802037"/>
    <lineage>
        <taxon>Bacteria</taxon>
        <taxon>Candidatus Roizmaniibacteriota</taxon>
    </lineage>
</organism>
<name>A0A1F7GYJ0_9BACT</name>
<dbReference type="Proteomes" id="UP000177159">
    <property type="component" value="Unassembled WGS sequence"/>
</dbReference>
<dbReference type="EMBL" id="MFZM01000013">
    <property type="protein sequence ID" value="OGK23998.1"/>
    <property type="molecule type" value="Genomic_DNA"/>
</dbReference>
<reference evidence="1 2" key="1">
    <citation type="journal article" date="2016" name="Nat. Commun.">
        <title>Thousands of microbial genomes shed light on interconnected biogeochemical processes in an aquifer system.</title>
        <authorList>
            <person name="Anantharaman K."/>
            <person name="Brown C.T."/>
            <person name="Hug L.A."/>
            <person name="Sharon I."/>
            <person name="Castelle C.J."/>
            <person name="Probst A.J."/>
            <person name="Thomas B.C."/>
            <person name="Singh A."/>
            <person name="Wilkins M.J."/>
            <person name="Karaoz U."/>
            <person name="Brodie E.L."/>
            <person name="Williams K.H."/>
            <person name="Hubbard S.S."/>
            <person name="Banfield J.F."/>
        </authorList>
    </citation>
    <scope>NUCLEOTIDE SEQUENCE [LARGE SCALE GENOMIC DNA]</scope>
</reference>
<evidence type="ECO:0000313" key="1">
    <source>
        <dbReference type="EMBL" id="OGK23998.1"/>
    </source>
</evidence>
<proteinExistence type="predicted"/>
<evidence type="ECO:0000313" key="2">
    <source>
        <dbReference type="Proteomes" id="UP000177159"/>
    </source>
</evidence>
<comment type="caution">
    <text evidence="1">The sequence shown here is derived from an EMBL/GenBank/DDBJ whole genome shotgun (WGS) entry which is preliminary data.</text>
</comment>
<protein>
    <recommendedName>
        <fullName evidence="3">Type 4 fimbrial biogenesis protein PilX N-terminal domain-containing protein</fullName>
    </recommendedName>
</protein>
<accession>A0A1F7GYJ0</accession>
<evidence type="ECO:0008006" key="3">
    <source>
        <dbReference type="Google" id="ProtNLM"/>
    </source>
</evidence>
<sequence>MKKDLGSAAILIILVLGLVSVLIGISLTKTGYGASLMGRNTAASSDAFYAANSGVEDAFYKVKNVVGYGVSSPETYELTIGEGTAKVTVSGTESKRTIKSVGKSGRYVRRIEAEIQDTTLRPGFEYAIHSGVGGVELRNTTVVTGRDDSDGNVFSNSYIKGAKSDHNPDGTCKNAASAVEGFVWAVTDIDKIAPNDSGVCVTKDAHAENFKYCYINGIPYGPNTPSADCTSGQPWQNEPVPDPVPLPDMGVDDIKDHLIRDGDYWSGDCIADASGGPQDCTEGTGIIGNLIIDGDLIKPSNENINVSGPIWVKRGINFESNGIVGLTPDITEVSQIVVADEPIIIDSNVTFGSNGTAFLFFIATYVPGSGEICDDPSISLSSNTESVLFYANQGCIAVTANSSFHGAILGEKILVDNNSQVEYDPALAEALFGITKEGGWQTLSFKEL</sequence>
<gene>
    <name evidence="1" type="ORF">A3C24_02820</name>
</gene>